<dbReference type="EMBL" id="JAEKNR010000224">
    <property type="protein sequence ID" value="MBJ7600842.1"/>
    <property type="molecule type" value="Genomic_DNA"/>
</dbReference>
<organism evidence="1 2">
    <name type="scientific">Candidatus Nephthysia bennettiae</name>
    <dbReference type="NCBI Taxonomy" id="3127016"/>
    <lineage>
        <taxon>Bacteria</taxon>
        <taxon>Bacillati</taxon>
        <taxon>Candidatus Dormiibacterota</taxon>
        <taxon>Candidatus Dormibacteria</taxon>
        <taxon>Candidatus Dormibacterales</taxon>
        <taxon>Candidatus Dormibacteraceae</taxon>
        <taxon>Candidatus Nephthysia</taxon>
    </lineage>
</organism>
<dbReference type="RefSeq" id="WP_338204820.1">
    <property type="nucleotide sequence ID" value="NZ_JAEKNR010000224.1"/>
</dbReference>
<proteinExistence type="predicted"/>
<name>A0A934KBT1_9BACT</name>
<keyword evidence="2" id="KW-1185">Reference proteome</keyword>
<dbReference type="AlphaFoldDB" id="A0A934KBT1"/>
<evidence type="ECO:0000313" key="1">
    <source>
        <dbReference type="EMBL" id="MBJ7600842.1"/>
    </source>
</evidence>
<gene>
    <name evidence="1" type="ORF">JF922_22585</name>
</gene>
<dbReference type="Proteomes" id="UP000612893">
    <property type="component" value="Unassembled WGS sequence"/>
</dbReference>
<comment type="caution">
    <text evidence="1">The sequence shown here is derived from an EMBL/GenBank/DDBJ whole genome shotgun (WGS) entry which is preliminary data.</text>
</comment>
<reference evidence="1" key="1">
    <citation type="submission" date="2020-10" db="EMBL/GenBank/DDBJ databases">
        <title>Ca. Dormibacterota MAGs.</title>
        <authorList>
            <person name="Montgomery K."/>
        </authorList>
    </citation>
    <scope>NUCLEOTIDE SEQUENCE [LARGE SCALE GENOMIC DNA]</scope>
    <source>
        <strain evidence="1">SC8812_S17_10</strain>
    </source>
</reference>
<evidence type="ECO:0000313" key="2">
    <source>
        <dbReference type="Proteomes" id="UP000612893"/>
    </source>
</evidence>
<dbReference type="SUPFAM" id="SSF81301">
    <property type="entry name" value="Nucleotidyltransferase"/>
    <property type="match status" value="1"/>
</dbReference>
<accession>A0A934KBT1</accession>
<sequence>MLWRRGYALPPGRLGEVCLGGALPLEAVLEAVALEPDLEIQAGLVVGCGAAPRGDVAERASRHAEASSRYLPATLAFVRTLVRTSPYVLAVSVAGSLASGGFRASDDVDLNLVVEDGRRHLAYVALNALGLTHALRFRGKPVDAHTARPLAPRLMTANLIIERSQCFPLARQDEDMAYELLVAQPVHGIRLWQEVVARNPALLDHFPQLLDKPAPWAVERPAALPGWLFPRALDAPARLLGGAAWNYMQWTRRRSPEALARVAYVRRTMAPYALFERPS</sequence>
<protein>
    <recommendedName>
        <fullName evidence="3">Polymerase nucleotidyl transferase domain-containing protein</fullName>
    </recommendedName>
</protein>
<evidence type="ECO:0008006" key="3">
    <source>
        <dbReference type="Google" id="ProtNLM"/>
    </source>
</evidence>
<dbReference type="InterPro" id="IPR043519">
    <property type="entry name" value="NT_sf"/>
</dbReference>